<dbReference type="Pfam" id="PF00535">
    <property type="entry name" value="Glycos_transf_2"/>
    <property type="match status" value="1"/>
</dbReference>
<dbReference type="InterPro" id="IPR050256">
    <property type="entry name" value="Glycosyltransferase_2"/>
</dbReference>
<dbReference type="AlphaFoldDB" id="A0A6J5Z3G1"/>
<dbReference type="Gene3D" id="3.90.550.10">
    <property type="entry name" value="Spore Coat Polysaccharide Biosynthesis Protein SpsA, Chain A"/>
    <property type="match status" value="1"/>
</dbReference>
<dbReference type="SUPFAM" id="SSF53335">
    <property type="entry name" value="S-adenosyl-L-methionine-dependent methyltransferases"/>
    <property type="match status" value="1"/>
</dbReference>
<proteinExistence type="predicted"/>
<reference evidence="2" key="1">
    <citation type="submission" date="2020-05" db="EMBL/GenBank/DDBJ databases">
        <authorList>
            <person name="Chiriac C."/>
            <person name="Salcher M."/>
            <person name="Ghai R."/>
            <person name="Kavagutti S V."/>
        </authorList>
    </citation>
    <scope>NUCLEOTIDE SEQUENCE</scope>
</reference>
<gene>
    <name evidence="2" type="ORF">UFOPK3522_00279</name>
</gene>
<feature type="domain" description="Glycosyltransferase 2-like" evidence="1">
    <location>
        <begin position="317"/>
        <end position="468"/>
    </location>
</feature>
<dbReference type="PANTHER" id="PTHR48090">
    <property type="entry name" value="UNDECAPRENYL-PHOSPHATE 4-DEOXY-4-FORMAMIDO-L-ARABINOSE TRANSFERASE-RELATED"/>
    <property type="match status" value="1"/>
</dbReference>
<dbReference type="PANTHER" id="PTHR48090:SF7">
    <property type="entry name" value="RFBJ PROTEIN"/>
    <property type="match status" value="1"/>
</dbReference>
<dbReference type="InterPro" id="IPR029044">
    <property type="entry name" value="Nucleotide-diphossugar_trans"/>
</dbReference>
<organism evidence="2">
    <name type="scientific">freshwater metagenome</name>
    <dbReference type="NCBI Taxonomy" id="449393"/>
    <lineage>
        <taxon>unclassified sequences</taxon>
        <taxon>metagenomes</taxon>
        <taxon>ecological metagenomes</taxon>
    </lineage>
</organism>
<dbReference type="SUPFAM" id="SSF53448">
    <property type="entry name" value="Nucleotide-diphospho-sugar transferases"/>
    <property type="match status" value="1"/>
</dbReference>
<dbReference type="CDD" id="cd04179">
    <property type="entry name" value="DPM_DPG-synthase_like"/>
    <property type="match status" value="1"/>
</dbReference>
<dbReference type="Pfam" id="PF13489">
    <property type="entry name" value="Methyltransf_23"/>
    <property type="match status" value="1"/>
</dbReference>
<evidence type="ECO:0000259" key="1">
    <source>
        <dbReference type="Pfam" id="PF00535"/>
    </source>
</evidence>
<dbReference type="Gene3D" id="3.40.50.150">
    <property type="entry name" value="Vaccinia Virus protein VP39"/>
    <property type="match status" value="1"/>
</dbReference>
<dbReference type="EMBL" id="CAESAO010000012">
    <property type="protein sequence ID" value="CAB4337201.1"/>
    <property type="molecule type" value="Genomic_DNA"/>
</dbReference>
<dbReference type="InterPro" id="IPR029063">
    <property type="entry name" value="SAM-dependent_MTases_sf"/>
</dbReference>
<protein>
    <submittedName>
        <fullName evidence="2">Unannotated protein</fullName>
    </submittedName>
</protein>
<name>A0A6J5Z3G1_9ZZZZ</name>
<dbReference type="InterPro" id="IPR001173">
    <property type="entry name" value="Glyco_trans_2-like"/>
</dbReference>
<evidence type="ECO:0000313" key="2">
    <source>
        <dbReference type="EMBL" id="CAB4337201.1"/>
    </source>
</evidence>
<sequence>MSTNATCGICQGVLELRFAGSGHAPKPGDFAPTCHRPRAYGDLYRCRECDTVQQPSLPVGVDLVDLYREMDDGDYLAEERGRRLTANWLLDLVERRRAPARMLEIGCGHGLLLDEASRRGWEVRGLELSERSARHGRERLGLDIREEPFEALGNEENGCWDAVLLIDVLEHLDHPREAIERATKLLAPGGVLCIVTPDPSSLTARIAGPRWWGLLPAHTYLIARRTLRELLIGQGLILSDDVPLVRSFSARYWVEGFAGIAGPAADAVRRAAAKLPPQRSLALSLGDERVMLAVNEQVREPESRLARERGGPDQVHVVLPAYHAARTVERVAADLPIESFDRALLVDDASGDDTVTVALAEGFEVLRHPANRGYGANQKSCYTRAMLDGADVVVMVHADHQYDAALVTEMVRPIIEGDADVVMGSRLLEDRAIAGGMPRWKWIGNRALTWTENQAFTKDFSEYHTGYRAFSTDFLRSIPFLRNSDGFVFDQEIFAQIVDRNARVVELPIPTRYFLEASSVSFRASVRYGLETLTVLARYRVDEKRRRWSLLRRPAVDLQPSAQSAPNSEPVP</sequence>
<dbReference type="CDD" id="cd02440">
    <property type="entry name" value="AdoMet_MTases"/>
    <property type="match status" value="1"/>
</dbReference>
<accession>A0A6J5Z3G1</accession>